<dbReference type="PANTHER" id="PTHR37577">
    <property type="entry name" value="INTEGRAL MEMBRANE PROTEIN"/>
    <property type="match status" value="1"/>
</dbReference>
<dbReference type="STRING" id="1849047.A0A3D8SQ35"/>
<comment type="caution">
    <text evidence="2">The sequence shown here is derived from an EMBL/GenBank/DDBJ whole genome shotgun (WGS) entry which is preliminary data.</text>
</comment>
<reference evidence="2 3" key="1">
    <citation type="journal article" date="2018" name="IMA Fungus">
        <title>IMA Genome-F 9: Draft genome sequence of Annulohypoxylon stygium, Aspergillus mulundensis, Berkeleyomyces basicola (syn. Thielaviopsis basicola), Ceratocystis smalleyi, two Cercospora beticola strains, Coleophoma cylindrospora, Fusarium fracticaudum, Phialophora cf. hyalina, and Morchella septimelata.</title>
        <authorList>
            <person name="Wingfield B.D."/>
            <person name="Bills G.F."/>
            <person name="Dong Y."/>
            <person name="Huang W."/>
            <person name="Nel W.J."/>
            <person name="Swalarsk-Parry B.S."/>
            <person name="Vaghefi N."/>
            <person name="Wilken P.M."/>
            <person name="An Z."/>
            <person name="de Beer Z.W."/>
            <person name="De Vos L."/>
            <person name="Chen L."/>
            <person name="Duong T.A."/>
            <person name="Gao Y."/>
            <person name="Hammerbacher A."/>
            <person name="Kikkert J.R."/>
            <person name="Li Y."/>
            <person name="Li H."/>
            <person name="Li K."/>
            <person name="Li Q."/>
            <person name="Liu X."/>
            <person name="Ma X."/>
            <person name="Naidoo K."/>
            <person name="Pethybridge S.J."/>
            <person name="Sun J."/>
            <person name="Steenkamp E.T."/>
            <person name="van der Nest M.A."/>
            <person name="van Wyk S."/>
            <person name="Wingfield M.J."/>
            <person name="Xiong C."/>
            <person name="Yue Q."/>
            <person name="Zhang X."/>
        </authorList>
    </citation>
    <scope>NUCLEOTIDE SEQUENCE [LARGE SCALE GENOMIC DNA]</scope>
    <source>
        <strain evidence="2 3">BP6252</strain>
    </source>
</reference>
<gene>
    <name evidence="2" type="ORF">BP6252_00457</name>
</gene>
<evidence type="ECO:0000313" key="2">
    <source>
        <dbReference type="EMBL" id="RDW88425.1"/>
    </source>
</evidence>
<sequence length="301" mass="33633">MGCVPNISDCAGWPFDCPLPRADLDIAGLGVMIGFCGNALLTLIASLALHLLPSFAKLLPQLEPYTTDTKRIYLEKYIVGLGDQQLLLGLLMSVVAFAKFCSISIYHLEIVGELLWFSATTHLASMVVLRKYFKKSPHLLWLRLSLILMFGIFLAMFMLWIGFLGPGINGSEFGRGSFGCSARCAWEQPIFFKHLRDPTLRAKLSALDIFYSVLPFVEFLFLIFGFGLSIGPYFREILEGWNKLETGTLVFLLISWIIVTAIIFYDRGPGQNIEGSENEWGFGQVLPVTLIALPFWQALTA</sequence>
<dbReference type="OrthoDB" id="5427664at2759"/>
<dbReference type="PANTHER" id="PTHR37577:SF1">
    <property type="entry name" value="INTEGRAL MEMBRANE PROTEIN"/>
    <property type="match status" value="1"/>
</dbReference>
<dbReference type="Proteomes" id="UP000256645">
    <property type="component" value="Unassembled WGS sequence"/>
</dbReference>
<feature type="transmembrane region" description="Helical" evidence="1">
    <location>
        <begin position="86"/>
        <end position="108"/>
    </location>
</feature>
<feature type="transmembrane region" description="Helical" evidence="1">
    <location>
        <begin position="246"/>
        <end position="265"/>
    </location>
</feature>
<organism evidence="2 3">
    <name type="scientific">Coleophoma cylindrospora</name>
    <dbReference type="NCBI Taxonomy" id="1849047"/>
    <lineage>
        <taxon>Eukaryota</taxon>
        <taxon>Fungi</taxon>
        <taxon>Dikarya</taxon>
        <taxon>Ascomycota</taxon>
        <taxon>Pezizomycotina</taxon>
        <taxon>Leotiomycetes</taxon>
        <taxon>Helotiales</taxon>
        <taxon>Dermateaceae</taxon>
        <taxon>Coleophoma</taxon>
    </lineage>
</organism>
<evidence type="ECO:0000256" key="1">
    <source>
        <dbReference type="SAM" id="Phobius"/>
    </source>
</evidence>
<name>A0A3D8SQ35_9HELO</name>
<feature type="transmembrane region" description="Helical" evidence="1">
    <location>
        <begin position="140"/>
        <end position="163"/>
    </location>
</feature>
<keyword evidence="1" id="KW-0812">Transmembrane</keyword>
<feature type="transmembrane region" description="Helical" evidence="1">
    <location>
        <begin position="26"/>
        <end position="52"/>
    </location>
</feature>
<evidence type="ECO:0000313" key="3">
    <source>
        <dbReference type="Proteomes" id="UP000256645"/>
    </source>
</evidence>
<feature type="transmembrane region" description="Helical" evidence="1">
    <location>
        <begin position="280"/>
        <end position="299"/>
    </location>
</feature>
<keyword evidence="3" id="KW-1185">Reference proteome</keyword>
<proteinExistence type="predicted"/>
<accession>A0A3D8SQ35</accession>
<protein>
    <submittedName>
        <fullName evidence="2">Uncharacterized protein</fullName>
    </submittedName>
</protein>
<dbReference type="AlphaFoldDB" id="A0A3D8SQ35"/>
<dbReference type="InterPro" id="IPR053018">
    <property type="entry name" value="Elsinochrome_Biosynth-Asso"/>
</dbReference>
<keyword evidence="1" id="KW-0472">Membrane</keyword>
<dbReference type="EMBL" id="PDLM01000001">
    <property type="protein sequence ID" value="RDW88425.1"/>
    <property type="molecule type" value="Genomic_DNA"/>
</dbReference>
<keyword evidence="1" id="KW-1133">Transmembrane helix</keyword>
<feature type="transmembrane region" description="Helical" evidence="1">
    <location>
        <begin position="209"/>
        <end position="234"/>
    </location>
</feature>